<sequence length="41" mass="4918">MLLTSVHSLEVWTKFICLRDLSEIRNTYVGYKLYEKRGILK</sequence>
<keyword evidence="1" id="KW-1185">Reference proteome</keyword>
<name>A0A1I7X2J7_HETBA</name>
<organism evidence="1 2">
    <name type="scientific">Heterorhabditis bacteriophora</name>
    <name type="common">Entomopathogenic nematode worm</name>
    <dbReference type="NCBI Taxonomy" id="37862"/>
    <lineage>
        <taxon>Eukaryota</taxon>
        <taxon>Metazoa</taxon>
        <taxon>Ecdysozoa</taxon>
        <taxon>Nematoda</taxon>
        <taxon>Chromadorea</taxon>
        <taxon>Rhabditida</taxon>
        <taxon>Rhabditina</taxon>
        <taxon>Rhabditomorpha</taxon>
        <taxon>Strongyloidea</taxon>
        <taxon>Heterorhabditidae</taxon>
        <taxon>Heterorhabditis</taxon>
    </lineage>
</organism>
<proteinExistence type="predicted"/>
<evidence type="ECO:0000313" key="1">
    <source>
        <dbReference type="Proteomes" id="UP000095283"/>
    </source>
</evidence>
<accession>A0A1I7X2J7</accession>
<dbReference type="AlphaFoldDB" id="A0A1I7X2J7"/>
<dbReference type="Proteomes" id="UP000095283">
    <property type="component" value="Unplaced"/>
</dbReference>
<evidence type="ECO:0000313" key="2">
    <source>
        <dbReference type="WBParaSite" id="Hba_11672"/>
    </source>
</evidence>
<reference evidence="2" key="1">
    <citation type="submission" date="2016-11" db="UniProtKB">
        <authorList>
            <consortium name="WormBaseParasite"/>
        </authorList>
    </citation>
    <scope>IDENTIFICATION</scope>
</reference>
<dbReference type="WBParaSite" id="Hba_11672">
    <property type="protein sequence ID" value="Hba_11672"/>
    <property type="gene ID" value="Hba_11672"/>
</dbReference>
<protein>
    <submittedName>
        <fullName evidence="2">Uncharacterized protein</fullName>
    </submittedName>
</protein>